<evidence type="ECO:0000313" key="2">
    <source>
        <dbReference type="EMBL" id="NWU87562.1"/>
    </source>
</evidence>
<feature type="domain" description="Helicase C-terminal" evidence="1">
    <location>
        <begin position="1"/>
        <end position="132"/>
    </location>
</feature>
<dbReference type="GO" id="GO:0004386">
    <property type="term" value="F:helicase activity"/>
    <property type="evidence" value="ECO:0007669"/>
    <property type="project" value="UniProtKB-KW"/>
</dbReference>
<dbReference type="SUPFAM" id="SSF52540">
    <property type="entry name" value="P-loop containing nucleoside triphosphate hydrolases"/>
    <property type="match status" value="1"/>
</dbReference>
<dbReference type="PANTHER" id="PTHR47958">
    <property type="entry name" value="ATP-DEPENDENT RNA HELICASE DBP3"/>
    <property type="match status" value="1"/>
</dbReference>
<feature type="non-terminal residue" evidence="2">
    <location>
        <position position="153"/>
    </location>
</feature>
<dbReference type="Pfam" id="PF00271">
    <property type="entry name" value="Helicase_C"/>
    <property type="match status" value="1"/>
</dbReference>
<dbReference type="InterPro" id="IPR027417">
    <property type="entry name" value="P-loop_NTPase"/>
</dbReference>
<keyword evidence="2" id="KW-0347">Helicase</keyword>
<dbReference type="EMBL" id="VZRK01000738">
    <property type="protein sequence ID" value="NWU87562.1"/>
    <property type="molecule type" value="Genomic_DNA"/>
</dbReference>
<dbReference type="OrthoDB" id="196131at2759"/>
<dbReference type="PROSITE" id="PS51194">
    <property type="entry name" value="HELICASE_CTER"/>
    <property type="match status" value="1"/>
</dbReference>
<accession>A0A7K6AC67</accession>
<dbReference type="CDD" id="cd18787">
    <property type="entry name" value="SF2_C_DEAD"/>
    <property type="match status" value="1"/>
</dbReference>
<organism evidence="2 3">
    <name type="scientific">Onychorhynchus coronatus</name>
    <name type="common">Royal flycatcher</name>
    <dbReference type="NCBI Taxonomy" id="360224"/>
    <lineage>
        <taxon>Eukaryota</taxon>
        <taxon>Metazoa</taxon>
        <taxon>Chordata</taxon>
        <taxon>Craniata</taxon>
        <taxon>Vertebrata</taxon>
        <taxon>Euteleostomi</taxon>
        <taxon>Archelosauria</taxon>
        <taxon>Archosauria</taxon>
        <taxon>Dinosauria</taxon>
        <taxon>Saurischia</taxon>
        <taxon>Theropoda</taxon>
        <taxon>Coelurosauria</taxon>
        <taxon>Aves</taxon>
        <taxon>Neognathae</taxon>
        <taxon>Neoaves</taxon>
        <taxon>Telluraves</taxon>
        <taxon>Australaves</taxon>
        <taxon>Passeriformes</taxon>
        <taxon>Tyrannidae</taxon>
        <taxon>Onychorhynchus</taxon>
    </lineage>
</organism>
<keyword evidence="2" id="KW-0547">Nucleotide-binding</keyword>
<dbReference type="SMART" id="SM00490">
    <property type="entry name" value="HELICc"/>
    <property type="match status" value="1"/>
</dbReference>
<name>A0A7K6AC67_ONYCO</name>
<sequence length="153" mass="16501">YNACTLHGGKGQEQREFALSNLKAGAKDILVATDVAGRGIDIHDVSMVVNYDMAKNIEGLPRPSVAHTQPLPDPLPPPRGGIHRIGRTGRAGKSGVAITFLTKEDSTVFYDLKQAILESPVSSCPPELANHPDAQHKPGTILTKKRREETIFA</sequence>
<dbReference type="InterPro" id="IPR001650">
    <property type="entry name" value="Helicase_C-like"/>
</dbReference>
<keyword evidence="3" id="KW-1185">Reference proteome</keyword>
<gene>
    <name evidence="2" type="primary">Ddx23_0</name>
    <name evidence="2" type="ORF">ONYCOR_R11150</name>
</gene>
<evidence type="ECO:0000259" key="1">
    <source>
        <dbReference type="PROSITE" id="PS51194"/>
    </source>
</evidence>
<reference evidence="2 3" key="1">
    <citation type="submission" date="2019-09" db="EMBL/GenBank/DDBJ databases">
        <title>Bird 10,000 Genomes (B10K) Project - Family phase.</title>
        <authorList>
            <person name="Zhang G."/>
        </authorList>
    </citation>
    <scope>NUCLEOTIDE SEQUENCE [LARGE SCALE GENOMIC DNA]</scope>
    <source>
        <strain evidence="2">B10K-DU-028-75</strain>
        <tissue evidence="2">Mixed tissue sample</tissue>
    </source>
</reference>
<dbReference type="Proteomes" id="UP000550309">
    <property type="component" value="Unassembled WGS sequence"/>
</dbReference>
<keyword evidence="2" id="KW-0067">ATP-binding</keyword>
<evidence type="ECO:0000313" key="3">
    <source>
        <dbReference type="Proteomes" id="UP000550309"/>
    </source>
</evidence>
<proteinExistence type="predicted"/>
<dbReference type="AlphaFoldDB" id="A0A7K6AC67"/>
<keyword evidence="2" id="KW-0378">Hydrolase</keyword>
<dbReference type="Gene3D" id="3.40.50.300">
    <property type="entry name" value="P-loop containing nucleotide triphosphate hydrolases"/>
    <property type="match status" value="1"/>
</dbReference>
<protein>
    <submittedName>
        <fullName evidence="2">DDX23 helicase</fullName>
    </submittedName>
</protein>
<comment type="caution">
    <text evidence="2">The sequence shown here is derived from an EMBL/GenBank/DDBJ whole genome shotgun (WGS) entry which is preliminary data.</text>
</comment>
<feature type="non-terminal residue" evidence="2">
    <location>
        <position position="1"/>
    </location>
</feature>